<name>A0ABU2ZP83_9ALTE</name>
<feature type="domain" description="Response regulatory" evidence="2">
    <location>
        <begin position="21"/>
        <end position="140"/>
    </location>
</feature>
<keyword evidence="1" id="KW-0597">Phosphoprotein</keyword>
<dbReference type="InterPro" id="IPR052048">
    <property type="entry name" value="ST_Response_Regulator"/>
</dbReference>
<evidence type="ECO:0000259" key="2">
    <source>
        <dbReference type="PROSITE" id="PS50110"/>
    </source>
</evidence>
<dbReference type="Gene3D" id="3.40.50.2300">
    <property type="match status" value="1"/>
</dbReference>
<accession>A0ABU2ZP83</accession>
<comment type="caution">
    <text evidence="3">The sequence shown here is derived from an EMBL/GenBank/DDBJ whole genome shotgun (WGS) entry which is preliminary data.</text>
</comment>
<dbReference type="Pfam" id="PF00072">
    <property type="entry name" value="Response_reg"/>
    <property type="match status" value="1"/>
</dbReference>
<dbReference type="SUPFAM" id="SSF48452">
    <property type="entry name" value="TPR-like"/>
    <property type="match status" value="2"/>
</dbReference>
<organism evidence="3 4">
    <name type="scientific">Glaciecola petra</name>
    <dbReference type="NCBI Taxonomy" id="3075602"/>
    <lineage>
        <taxon>Bacteria</taxon>
        <taxon>Pseudomonadati</taxon>
        <taxon>Pseudomonadota</taxon>
        <taxon>Gammaproteobacteria</taxon>
        <taxon>Alteromonadales</taxon>
        <taxon>Alteromonadaceae</taxon>
        <taxon>Glaciecola</taxon>
    </lineage>
</organism>
<dbReference type="PROSITE" id="PS50110">
    <property type="entry name" value="RESPONSE_REGULATORY"/>
    <property type="match status" value="1"/>
</dbReference>
<dbReference type="InterPro" id="IPR011990">
    <property type="entry name" value="TPR-like_helical_dom_sf"/>
</dbReference>
<dbReference type="Gene3D" id="1.25.40.10">
    <property type="entry name" value="Tetratricopeptide repeat domain"/>
    <property type="match status" value="2"/>
</dbReference>
<gene>
    <name evidence="3" type="ORF">RM552_06245</name>
</gene>
<evidence type="ECO:0000313" key="3">
    <source>
        <dbReference type="EMBL" id="MDT0594438.1"/>
    </source>
</evidence>
<sequence length="561" mass="64315">MTEASQLLPTAEKSRQSRLLRIAIVEDNATARTNLRGHLMAIEQFDIASYSNGNELKNGLRLANFDLVLMDFHLGQSKTGVEWILQLQEQGLFKASTGLVFVTSDGMPQTIGQILDLHPDFIIIKPYTMRSLRLNMIHYLRLRKEIQPVLDCMSRKDNLQALNIITHMLKGNVNKRFKNDFLKMRGRLLMAEKQYPEAISLYSDVLKKSSNILWAHWGLIKSEFFTGRWQQCQKMLNHLISESLTKDKAFEWMASLSIGKKDYHEAARLLDNIKDSELSIQATRLKVFAYKMLDKSDLAQALLEKKVQNNLSVKDRMFDYALELARFHIQMAEHLVNSDDHVTLSQEDYEEQRLHKLIEARKLIGKANRGQADRQSETQKNYMLALAYTIEGDQERAEKLIHDTNSIGSLSKANTSTLIDAVKVWFGLGNSDKANEILAECDEQLLVQENHIERLICAELVSELEETYHIEKDRALAANDKGMKLYNAREYSDAIACFHKAYSTFPGVPAFSLNLLQCLGDLEQQEFKGLLVDHLLQELETVTLNEKNQKRLARIKVKLGR</sequence>
<proteinExistence type="predicted"/>
<dbReference type="SMART" id="SM00448">
    <property type="entry name" value="REC"/>
    <property type="match status" value="1"/>
</dbReference>
<dbReference type="InterPro" id="IPR011006">
    <property type="entry name" value="CheY-like_superfamily"/>
</dbReference>
<dbReference type="InterPro" id="IPR019734">
    <property type="entry name" value="TPR_rpt"/>
</dbReference>
<reference evidence="3 4" key="1">
    <citation type="submission" date="2023-09" db="EMBL/GenBank/DDBJ databases">
        <authorList>
            <person name="Rey-Velasco X."/>
        </authorList>
    </citation>
    <scope>NUCLEOTIDE SEQUENCE [LARGE SCALE GENOMIC DNA]</scope>
    <source>
        <strain evidence="3 4">P117</strain>
    </source>
</reference>
<dbReference type="RefSeq" id="WP_311367911.1">
    <property type="nucleotide sequence ID" value="NZ_JAVRHX010000001.1"/>
</dbReference>
<keyword evidence="4" id="KW-1185">Reference proteome</keyword>
<dbReference type="SUPFAM" id="SSF52172">
    <property type="entry name" value="CheY-like"/>
    <property type="match status" value="1"/>
</dbReference>
<dbReference type="SMART" id="SM00028">
    <property type="entry name" value="TPR"/>
    <property type="match status" value="2"/>
</dbReference>
<evidence type="ECO:0000256" key="1">
    <source>
        <dbReference type="PROSITE-ProRule" id="PRU00169"/>
    </source>
</evidence>
<dbReference type="PANTHER" id="PTHR43228:SF1">
    <property type="entry name" value="TWO-COMPONENT RESPONSE REGULATOR ARR22"/>
    <property type="match status" value="1"/>
</dbReference>
<feature type="modified residue" description="4-aspartylphosphate" evidence="1">
    <location>
        <position position="71"/>
    </location>
</feature>
<dbReference type="InterPro" id="IPR001789">
    <property type="entry name" value="Sig_transdc_resp-reg_receiver"/>
</dbReference>
<evidence type="ECO:0000313" key="4">
    <source>
        <dbReference type="Proteomes" id="UP001253545"/>
    </source>
</evidence>
<protein>
    <submittedName>
        <fullName evidence="3">Response regulator</fullName>
    </submittedName>
</protein>
<dbReference type="PANTHER" id="PTHR43228">
    <property type="entry name" value="TWO-COMPONENT RESPONSE REGULATOR"/>
    <property type="match status" value="1"/>
</dbReference>
<dbReference type="Proteomes" id="UP001253545">
    <property type="component" value="Unassembled WGS sequence"/>
</dbReference>
<dbReference type="EMBL" id="JAVRHX010000001">
    <property type="protein sequence ID" value="MDT0594438.1"/>
    <property type="molecule type" value="Genomic_DNA"/>
</dbReference>